<feature type="non-terminal residue" evidence="2">
    <location>
        <position position="1"/>
    </location>
</feature>
<reference evidence="2 3" key="1">
    <citation type="journal article" date="2023" name="Plants (Basel)">
        <title>Bridging the Gap: Combining Genomics and Transcriptomics Approaches to Understand Stylosanthes scabra, an Orphan Legume from the Brazilian Caatinga.</title>
        <authorList>
            <person name="Ferreira-Neto J.R.C."/>
            <person name="da Silva M.D."/>
            <person name="Binneck E."/>
            <person name="de Melo N.F."/>
            <person name="da Silva R.H."/>
            <person name="de Melo A.L.T.M."/>
            <person name="Pandolfi V."/>
            <person name="Bustamante F.O."/>
            <person name="Brasileiro-Vidal A.C."/>
            <person name="Benko-Iseppon A.M."/>
        </authorList>
    </citation>
    <scope>NUCLEOTIDE SEQUENCE [LARGE SCALE GENOMIC DNA]</scope>
    <source>
        <tissue evidence="2">Leaves</tissue>
    </source>
</reference>
<sequence length="191" mass="22481">RENLGSQNDSPRSRNRIYKSIALKSKISSKEDDSEEDGDVSDDGFELFAHRLRRMMMFKKKENKSSSNDNKKYQSKVIFYNCREPNQYKSNCPRKKKEEINKKEKKKVLMASWEDLENDSNDHDSDQEVQLCLMDDSTEYDEVDFSNLSNKELLDMIDDLNENSGKLFEKYTKLKNENEALKDEMLNSLCN</sequence>
<keyword evidence="3" id="KW-1185">Reference proteome</keyword>
<evidence type="ECO:0000313" key="2">
    <source>
        <dbReference type="EMBL" id="MED6193513.1"/>
    </source>
</evidence>
<dbReference type="EMBL" id="JASCZI010211513">
    <property type="protein sequence ID" value="MED6193513.1"/>
    <property type="molecule type" value="Genomic_DNA"/>
</dbReference>
<keyword evidence="1" id="KW-0175">Coiled coil</keyword>
<gene>
    <name evidence="2" type="ORF">PIB30_020315</name>
</gene>
<evidence type="ECO:0000313" key="3">
    <source>
        <dbReference type="Proteomes" id="UP001341840"/>
    </source>
</evidence>
<proteinExistence type="predicted"/>
<protein>
    <submittedName>
        <fullName evidence="2">Uncharacterized protein</fullName>
    </submittedName>
</protein>
<comment type="caution">
    <text evidence="2">The sequence shown here is derived from an EMBL/GenBank/DDBJ whole genome shotgun (WGS) entry which is preliminary data.</text>
</comment>
<evidence type="ECO:0000256" key="1">
    <source>
        <dbReference type="SAM" id="Coils"/>
    </source>
</evidence>
<organism evidence="2 3">
    <name type="scientific">Stylosanthes scabra</name>
    <dbReference type="NCBI Taxonomy" id="79078"/>
    <lineage>
        <taxon>Eukaryota</taxon>
        <taxon>Viridiplantae</taxon>
        <taxon>Streptophyta</taxon>
        <taxon>Embryophyta</taxon>
        <taxon>Tracheophyta</taxon>
        <taxon>Spermatophyta</taxon>
        <taxon>Magnoliopsida</taxon>
        <taxon>eudicotyledons</taxon>
        <taxon>Gunneridae</taxon>
        <taxon>Pentapetalae</taxon>
        <taxon>rosids</taxon>
        <taxon>fabids</taxon>
        <taxon>Fabales</taxon>
        <taxon>Fabaceae</taxon>
        <taxon>Papilionoideae</taxon>
        <taxon>50 kb inversion clade</taxon>
        <taxon>dalbergioids sensu lato</taxon>
        <taxon>Dalbergieae</taxon>
        <taxon>Pterocarpus clade</taxon>
        <taxon>Stylosanthes</taxon>
    </lineage>
</organism>
<dbReference type="Proteomes" id="UP001341840">
    <property type="component" value="Unassembled WGS sequence"/>
</dbReference>
<accession>A0ABU6X973</accession>
<name>A0ABU6X973_9FABA</name>
<feature type="coiled-coil region" evidence="1">
    <location>
        <begin position="157"/>
        <end position="191"/>
    </location>
</feature>